<name>A0A5V6PTK1_SALET</name>
<gene>
    <name evidence="1" type="ORF">DLM21_03365</name>
</gene>
<dbReference type="EMBL" id="AAHDIR010000002">
    <property type="protein sequence ID" value="EBU8203409.1"/>
    <property type="molecule type" value="Genomic_DNA"/>
</dbReference>
<dbReference type="InterPro" id="IPR009274">
    <property type="entry name" value="Gam"/>
</dbReference>
<dbReference type="AlphaFoldDB" id="A0A5V6PTK1"/>
<proteinExistence type="predicted"/>
<protein>
    <submittedName>
        <fullName evidence="1">Gam</fullName>
    </submittedName>
</protein>
<comment type="caution">
    <text evidence="1">The sequence shown here is derived from an EMBL/GenBank/DDBJ whole genome shotgun (WGS) entry which is preliminary data.</text>
</comment>
<dbReference type="InterPro" id="IPR042034">
    <property type="entry name" value="Gam_sf"/>
</dbReference>
<dbReference type="GO" id="GO:0060703">
    <property type="term" value="F:deoxyribonuclease inhibitor activity"/>
    <property type="evidence" value="ECO:0007669"/>
    <property type="project" value="InterPro"/>
</dbReference>
<reference evidence="1" key="1">
    <citation type="submission" date="2018-05" db="EMBL/GenBank/DDBJ databases">
        <authorList>
            <person name="Ashton P.M."/>
            <person name="Dallman T."/>
            <person name="Nair S."/>
            <person name="De Pinna E."/>
            <person name="Peters T."/>
            <person name="Grant K."/>
        </authorList>
    </citation>
    <scope>NUCLEOTIDE SEQUENCE</scope>
    <source>
        <strain evidence="1">374031</strain>
    </source>
</reference>
<sequence>MPAYAIYDAIEQRKEDVSVLRTMREEEEAELSEWFARSIKPRFIQDAVLSALSGKADKAAVNNAFDVCRIEEIAAEFIQNLSDEIARQQQKINAKFND</sequence>
<evidence type="ECO:0000313" key="1">
    <source>
        <dbReference type="EMBL" id="EBU8203409.1"/>
    </source>
</evidence>
<dbReference type="Pfam" id="PF06064">
    <property type="entry name" value="Gam"/>
    <property type="match status" value="1"/>
</dbReference>
<accession>A0A5V6PTK1</accession>
<dbReference type="Gene3D" id="1.10.10.2020">
    <property type="entry name" value="Host-nuclease inhibitor protein Gam"/>
    <property type="match status" value="1"/>
</dbReference>
<organism evidence="1">
    <name type="scientific">Salmonella enterica subsp. enterica serovar Cardoner</name>
    <dbReference type="NCBI Taxonomy" id="2564309"/>
    <lineage>
        <taxon>Bacteria</taxon>
        <taxon>Pseudomonadati</taxon>
        <taxon>Pseudomonadota</taxon>
        <taxon>Gammaproteobacteria</taxon>
        <taxon>Enterobacterales</taxon>
        <taxon>Enterobacteriaceae</taxon>
        <taxon>Salmonella</taxon>
    </lineage>
</organism>